<dbReference type="InterPro" id="IPR000504">
    <property type="entry name" value="RRM_dom"/>
</dbReference>
<reference evidence="11" key="1">
    <citation type="submission" date="2022-12" db="EMBL/GenBank/DDBJ databases">
        <authorList>
            <person name="Webb A."/>
        </authorList>
    </citation>
    <scope>NUCLEOTIDE SEQUENCE</scope>
    <source>
        <strain evidence="11">Pd1</strain>
    </source>
</reference>
<accession>A0AAV0VC70</accession>
<evidence type="ECO:0000313" key="12">
    <source>
        <dbReference type="Proteomes" id="UP001162029"/>
    </source>
</evidence>
<evidence type="ECO:0000259" key="10">
    <source>
        <dbReference type="PROSITE" id="PS50102"/>
    </source>
</evidence>
<evidence type="ECO:0000256" key="1">
    <source>
        <dbReference type="ARBA" id="ARBA00004123"/>
    </source>
</evidence>
<dbReference type="InterPro" id="IPR035979">
    <property type="entry name" value="RBD_domain_sf"/>
</dbReference>
<evidence type="ECO:0000256" key="8">
    <source>
        <dbReference type="PROSITE-ProRule" id="PRU00176"/>
    </source>
</evidence>
<feature type="compositionally biased region" description="Basic and acidic residues" evidence="9">
    <location>
        <begin position="430"/>
        <end position="439"/>
    </location>
</feature>
<dbReference type="GO" id="GO:0003729">
    <property type="term" value="F:mRNA binding"/>
    <property type="evidence" value="ECO:0007669"/>
    <property type="project" value="InterPro"/>
</dbReference>
<evidence type="ECO:0000256" key="9">
    <source>
        <dbReference type="SAM" id="MobiDB-lite"/>
    </source>
</evidence>
<comment type="subunit">
    <text evidence="7">Interacts with the poly(A) tail of mRNA in nucleus.</text>
</comment>
<name>A0AAV0VC70_9STRA</name>
<keyword evidence="12" id="KW-1185">Reference proteome</keyword>
<evidence type="ECO:0000256" key="5">
    <source>
        <dbReference type="ARBA" id="ARBA00057395"/>
    </source>
</evidence>
<dbReference type="InterPro" id="IPR012677">
    <property type="entry name" value="Nucleotide-bd_a/b_plait_sf"/>
</dbReference>
<dbReference type="Gene3D" id="3.30.70.330">
    <property type="match status" value="3"/>
</dbReference>
<comment type="subcellular location">
    <subcellularLocation>
        <location evidence="1">Nucleus</location>
    </subcellularLocation>
</comment>
<evidence type="ECO:0000256" key="7">
    <source>
        <dbReference type="ARBA" id="ARBA00063471"/>
    </source>
</evidence>
<dbReference type="SUPFAM" id="SSF54928">
    <property type="entry name" value="RNA-binding domain, RBD"/>
    <property type="match status" value="3"/>
</dbReference>
<keyword evidence="3 8" id="KW-0694">RNA-binding</keyword>
<dbReference type="SMART" id="SM00360">
    <property type="entry name" value="RRM"/>
    <property type="match status" value="3"/>
</dbReference>
<evidence type="ECO:0000256" key="6">
    <source>
        <dbReference type="ARBA" id="ARBA00061069"/>
    </source>
</evidence>
<dbReference type="CDD" id="cd12345">
    <property type="entry name" value="RRM2_SECp43_like"/>
    <property type="match status" value="1"/>
</dbReference>
<feature type="region of interest" description="Disordered" evidence="9">
    <location>
        <begin position="324"/>
        <end position="369"/>
    </location>
</feature>
<comment type="function">
    <text evidence="5">Heterogeneous nuclear ribonucleoprotein (hnRNP)-protein binding the poly(A) tail of mRNA and probably involved in some steps of pre-mRNA maturation.</text>
</comment>
<evidence type="ECO:0000256" key="3">
    <source>
        <dbReference type="ARBA" id="ARBA00022884"/>
    </source>
</evidence>
<feature type="domain" description="RRM" evidence="10">
    <location>
        <begin position="94"/>
        <end position="173"/>
    </location>
</feature>
<comment type="caution">
    <text evidence="11">The sequence shown here is derived from an EMBL/GenBank/DDBJ whole genome shotgun (WGS) entry which is preliminary data.</text>
</comment>
<dbReference type="PROSITE" id="PS50102">
    <property type="entry name" value="RRM"/>
    <property type="match status" value="3"/>
</dbReference>
<dbReference type="Pfam" id="PF00076">
    <property type="entry name" value="RRM_1"/>
    <property type="match status" value="3"/>
</dbReference>
<dbReference type="FunFam" id="3.30.70.330:FF:000159">
    <property type="entry name" value="tRNA selenocysteine 1-associated protein 1"/>
    <property type="match status" value="1"/>
</dbReference>
<feature type="compositionally biased region" description="Low complexity" evidence="9">
    <location>
        <begin position="324"/>
        <end position="342"/>
    </location>
</feature>
<gene>
    <name evidence="11" type="ORF">PDE001_LOCUS11737</name>
</gene>
<comment type="similarity">
    <text evidence="6">Belongs to the polyadenylate-binding RBP47 family.</text>
</comment>
<evidence type="ECO:0000313" key="11">
    <source>
        <dbReference type="EMBL" id="CAI5746776.1"/>
    </source>
</evidence>
<dbReference type="PANTHER" id="PTHR47640:SF10">
    <property type="entry name" value="TRNA SELENOCYSTEINE 1-ASSOCIATED PROTEIN 1-RELATED"/>
    <property type="match status" value="1"/>
</dbReference>
<evidence type="ECO:0000256" key="2">
    <source>
        <dbReference type="ARBA" id="ARBA00022737"/>
    </source>
</evidence>
<feature type="domain" description="RRM" evidence="10">
    <location>
        <begin position="193"/>
        <end position="265"/>
    </location>
</feature>
<evidence type="ECO:0000256" key="4">
    <source>
        <dbReference type="ARBA" id="ARBA00023242"/>
    </source>
</evidence>
<dbReference type="FunFam" id="3.30.70.330:FF:000144">
    <property type="entry name" value="Polyadenylate-binding protein RBP47B"/>
    <property type="match status" value="1"/>
</dbReference>
<protein>
    <recommendedName>
        <fullName evidence="10">RRM domain-containing protein</fullName>
    </recommendedName>
</protein>
<dbReference type="EMBL" id="CANTFM010002624">
    <property type="protein sequence ID" value="CAI5746776.1"/>
    <property type="molecule type" value="Genomic_DNA"/>
</dbReference>
<dbReference type="PANTHER" id="PTHR47640">
    <property type="entry name" value="TRNA SELENOCYSTEINE 1-ASSOCIATED PROTEIN 1-RELATED-RELATED"/>
    <property type="match status" value="1"/>
</dbReference>
<dbReference type="GO" id="GO:0005634">
    <property type="term" value="C:nucleus"/>
    <property type="evidence" value="ECO:0007669"/>
    <property type="project" value="UniProtKB-SubCell"/>
</dbReference>
<dbReference type="CDD" id="cd12344">
    <property type="entry name" value="RRM1_SECp43_like"/>
    <property type="match status" value="1"/>
</dbReference>
<dbReference type="InterPro" id="IPR050825">
    <property type="entry name" value="RBM42_RBP45_47-like"/>
</dbReference>
<dbReference type="GO" id="GO:0005829">
    <property type="term" value="C:cytosol"/>
    <property type="evidence" value="ECO:0007669"/>
    <property type="project" value="TreeGrafter"/>
</dbReference>
<keyword evidence="2" id="KW-0677">Repeat</keyword>
<dbReference type="AlphaFoldDB" id="A0AAV0VC70"/>
<feature type="domain" description="RRM" evidence="10">
    <location>
        <begin position="4"/>
        <end position="89"/>
    </location>
</feature>
<proteinExistence type="inferred from homology"/>
<keyword evidence="4" id="KW-0539">Nucleus</keyword>
<feature type="region of interest" description="Disordered" evidence="9">
    <location>
        <begin position="430"/>
        <end position="456"/>
    </location>
</feature>
<dbReference type="Proteomes" id="UP001162029">
    <property type="component" value="Unassembled WGS sequence"/>
</dbReference>
<organism evidence="11 12">
    <name type="scientific">Peronospora destructor</name>
    <dbReference type="NCBI Taxonomy" id="86335"/>
    <lineage>
        <taxon>Eukaryota</taxon>
        <taxon>Sar</taxon>
        <taxon>Stramenopiles</taxon>
        <taxon>Oomycota</taxon>
        <taxon>Peronosporomycetes</taxon>
        <taxon>Peronosporales</taxon>
        <taxon>Peronosporaceae</taxon>
        <taxon>Peronospora</taxon>
    </lineage>
</organism>
<sequence length="473" mass="52392">MECKTLWMGDIQMHWDETFIASLFATAVEQPVIKLIRDKVTGYPAGYGFLEFPTQRGAQQVLETYNGQLIPNTLHRFRMNWGAGGRRIESLEDHSIFVGDLAPDVTDELLLSTFNARFTSVRGAKVVMDPVTRMSKGFGFVRFGGKNEADQALQTMNGVYCSSRPMRVSVATERNKARQQIGFAMGEEEAANTTVFVGGLDPSTTEDELRVRFGVLGEIVSVKVPPGRGCGFVQYTSKEAAENAILQMNGTVVSGVKVRCAWGRSAAARTVNHSSFYPQQYGQYQTGYQNFYGYNAAFAYPHYQQGAAAGYGYGAYGQYAQQGNQPQAEYQQQQQQQQPMEGQHGHHGNYGHQQRQPHDQPRDFTQPDDIGAINRRYASQRAYQTLPPASNASYTPMAADVANGTAMAGVDDVSRETSEIILKSVVLKAQMERSSREQEQEVVSCANETRRDKGDKAIAIQMETAQGQQGRVE</sequence>